<reference evidence="2" key="1">
    <citation type="journal article" date="2014" name="Proc. Natl. Acad. Sci. U.S.A.">
        <title>Extensive sampling of basidiomycete genomes demonstrates inadequacy of the white-rot/brown-rot paradigm for wood decay fungi.</title>
        <authorList>
            <person name="Riley R."/>
            <person name="Salamov A.A."/>
            <person name="Brown D.W."/>
            <person name="Nagy L.G."/>
            <person name="Floudas D."/>
            <person name="Held B.W."/>
            <person name="Levasseur A."/>
            <person name="Lombard V."/>
            <person name="Morin E."/>
            <person name="Otillar R."/>
            <person name="Lindquist E.A."/>
            <person name="Sun H."/>
            <person name="LaButti K.M."/>
            <person name="Schmutz J."/>
            <person name="Jabbour D."/>
            <person name="Luo H."/>
            <person name="Baker S.E."/>
            <person name="Pisabarro A.G."/>
            <person name="Walton J.D."/>
            <person name="Blanchette R.A."/>
            <person name="Henrissat B."/>
            <person name="Martin F."/>
            <person name="Cullen D."/>
            <person name="Hibbett D.S."/>
            <person name="Grigoriev I.V."/>
        </authorList>
    </citation>
    <scope>NUCLEOTIDE SEQUENCE [LARGE SCALE GENOMIC DNA]</scope>
    <source>
        <strain evidence="2">MUCL 33604</strain>
    </source>
</reference>
<dbReference type="InParanoid" id="A0A067PK01"/>
<evidence type="ECO:0000313" key="2">
    <source>
        <dbReference type="Proteomes" id="UP000027265"/>
    </source>
</evidence>
<keyword evidence="2" id="KW-1185">Reference proteome</keyword>
<organism evidence="1 2">
    <name type="scientific">Jaapia argillacea MUCL 33604</name>
    <dbReference type="NCBI Taxonomy" id="933084"/>
    <lineage>
        <taxon>Eukaryota</taxon>
        <taxon>Fungi</taxon>
        <taxon>Dikarya</taxon>
        <taxon>Basidiomycota</taxon>
        <taxon>Agaricomycotina</taxon>
        <taxon>Agaricomycetes</taxon>
        <taxon>Agaricomycetidae</taxon>
        <taxon>Jaapiales</taxon>
        <taxon>Jaapiaceae</taxon>
        <taxon>Jaapia</taxon>
    </lineage>
</organism>
<dbReference type="EMBL" id="KL197755">
    <property type="protein sequence ID" value="KDQ50781.1"/>
    <property type="molecule type" value="Genomic_DNA"/>
</dbReference>
<protein>
    <submittedName>
        <fullName evidence="1">Uncharacterized protein</fullName>
    </submittedName>
</protein>
<evidence type="ECO:0000313" key="1">
    <source>
        <dbReference type="EMBL" id="KDQ50781.1"/>
    </source>
</evidence>
<accession>A0A067PK01</accession>
<proteinExistence type="predicted"/>
<gene>
    <name evidence="1" type="ORF">JAAARDRAFT_41723</name>
</gene>
<dbReference type="Proteomes" id="UP000027265">
    <property type="component" value="Unassembled WGS sequence"/>
</dbReference>
<dbReference type="AlphaFoldDB" id="A0A067PK01"/>
<sequence>MTPALLSPGLKLTAFSQPVLLVVPSALHVALLYFSWGILSSWGFSPSHSRPSAYRGFIFAVVVQLVCFRWTELDSQARMPLWTRSPAFPCLVCDPERHAHPSCYLQLANNSHGCFVRPHSAISCACGAAVIQLEISFRLRYFQRVTHTHWLIVASSARRSSNWCASGRRNWTPRHVCPVDSLPCFPCASPGLKGAHGFLTTSTYRAISYACGTTVTPPEPSFRIRPF</sequence>
<name>A0A067PK01_9AGAM</name>
<dbReference type="HOGENOM" id="CLU_1219841_0_0_1"/>